<comment type="caution">
    <text evidence="1">The sequence shown here is derived from an EMBL/GenBank/DDBJ whole genome shotgun (WGS) entry which is preliminary data.</text>
</comment>
<dbReference type="EMBL" id="QPJI01000027">
    <property type="protein sequence ID" value="RCW62179.1"/>
    <property type="molecule type" value="Genomic_DNA"/>
</dbReference>
<dbReference type="AlphaFoldDB" id="A0A368X373"/>
<accession>A0A368X373</accession>
<organism evidence="1 2">
    <name type="scientific">Marinobacter nauticus</name>
    <name type="common">Marinobacter hydrocarbonoclasticus</name>
    <name type="synonym">Marinobacter aquaeolei</name>
    <dbReference type="NCBI Taxonomy" id="2743"/>
    <lineage>
        <taxon>Bacteria</taxon>
        <taxon>Pseudomonadati</taxon>
        <taxon>Pseudomonadota</taxon>
        <taxon>Gammaproteobacteria</taxon>
        <taxon>Pseudomonadales</taxon>
        <taxon>Marinobacteraceae</taxon>
        <taxon>Marinobacter</taxon>
    </lineage>
</organism>
<proteinExistence type="predicted"/>
<protein>
    <submittedName>
        <fullName evidence="1">Uncharacterized protein</fullName>
    </submittedName>
</protein>
<sequence>MKLQDLLTEYDDSLSGDSFIDPLGQLVIWSAYGQQVFRNRVNSVSNDVRNFTLNLLHHGVIRSLLHDEEIQVSDALASEVGPKESLPFIHACLIHLENIFTYSMVNRPEDAGIDTLGILGGSKGRAVLEDEEIHGNPQLIFTDKPSGQLLVRQLGLGVSGRYKTPFVEMGFFDQSYRYFSPTARERWSKFDELVSASDSLSPCFKEARKHLVNLVGSAQTKSQVPPRINFLEISPDLKNAYRKAFTTGAKVGLETRDFWLSATGLDEGAAGALLNVLKKRLSQSGSDDVEPEKLDPQSIVQEAVNAFDGEIAERQKLLNIQLIEPLLAEADLLFQVARYKKVQTLAEIRDHWEKLGRSDTTLQSCAQTIADHPEVVTVLQGTGRDRLDKIRDLARLDTLDNQLSALLDYHAAVMKQRGQLRWVELTRNSEVHNHGRTTSLPAGGDRPLGTWVNSYYLHQFGFLVRGYYGGEQ</sequence>
<evidence type="ECO:0000313" key="2">
    <source>
        <dbReference type="Proteomes" id="UP000253647"/>
    </source>
</evidence>
<gene>
    <name evidence="1" type="ORF">DET61_1274</name>
</gene>
<dbReference type="Proteomes" id="UP000253647">
    <property type="component" value="Unassembled WGS sequence"/>
</dbReference>
<name>A0A368X373_MARNT</name>
<dbReference type="RefSeq" id="WP_114435556.1">
    <property type="nucleotide sequence ID" value="NZ_QPJI01000027.1"/>
</dbReference>
<evidence type="ECO:0000313" key="1">
    <source>
        <dbReference type="EMBL" id="RCW62179.1"/>
    </source>
</evidence>
<reference evidence="1 2" key="1">
    <citation type="submission" date="2018-07" db="EMBL/GenBank/DDBJ databases">
        <title>Freshwater and sediment microbial communities from various areas in North America, analyzing microbe dynamics in response to fracking.</title>
        <authorList>
            <person name="Lamendella R."/>
        </authorList>
    </citation>
    <scope>NUCLEOTIDE SEQUENCE [LARGE SCALE GENOMIC DNA]</scope>
    <source>
        <strain evidence="1 2">105B</strain>
    </source>
</reference>